<evidence type="ECO:0000313" key="3">
    <source>
        <dbReference type="Proteomes" id="UP000727407"/>
    </source>
</evidence>
<feature type="region of interest" description="Disordered" evidence="1">
    <location>
        <begin position="1"/>
        <end position="55"/>
    </location>
</feature>
<feature type="compositionally biased region" description="Low complexity" evidence="1">
    <location>
        <begin position="1"/>
        <end position="15"/>
    </location>
</feature>
<reference evidence="2" key="1">
    <citation type="submission" date="2020-07" db="EMBL/GenBank/DDBJ databases">
        <title>Clarias magur genome sequencing, assembly and annotation.</title>
        <authorList>
            <person name="Kushwaha B."/>
            <person name="Kumar R."/>
            <person name="Das P."/>
            <person name="Joshi C.G."/>
            <person name="Kumar D."/>
            <person name="Nagpure N.S."/>
            <person name="Pandey M."/>
            <person name="Agarwal S."/>
            <person name="Srivastava S."/>
            <person name="Singh M."/>
            <person name="Sahoo L."/>
            <person name="Jayasankar P."/>
            <person name="Meher P.K."/>
            <person name="Koringa P.G."/>
            <person name="Iquebal M.A."/>
            <person name="Das S.P."/>
            <person name="Bit A."/>
            <person name="Patnaik S."/>
            <person name="Patel N."/>
            <person name="Shah T.M."/>
            <person name="Hinsu A."/>
            <person name="Jena J.K."/>
        </authorList>
    </citation>
    <scope>NUCLEOTIDE SEQUENCE</scope>
    <source>
        <strain evidence="2">CIFAMagur01</strain>
        <tissue evidence="2">Testis</tissue>
    </source>
</reference>
<accession>A0A8J4WS58</accession>
<gene>
    <name evidence="2" type="ORF">DAT39_019173</name>
</gene>
<evidence type="ECO:0000313" key="2">
    <source>
        <dbReference type="EMBL" id="KAF5891119.1"/>
    </source>
</evidence>
<dbReference type="EMBL" id="QNUK01000613">
    <property type="protein sequence ID" value="KAF5891119.1"/>
    <property type="molecule type" value="Genomic_DNA"/>
</dbReference>
<sequence length="55" mass="6004">MKKLIKQSSSLLDSSNMRSHGKPSHQQLGQVGYKSKEAESKEVKKKISTASPTSS</sequence>
<evidence type="ECO:0000256" key="1">
    <source>
        <dbReference type="SAM" id="MobiDB-lite"/>
    </source>
</evidence>
<dbReference type="Proteomes" id="UP000727407">
    <property type="component" value="Unassembled WGS sequence"/>
</dbReference>
<organism evidence="2 3">
    <name type="scientific">Clarias magur</name>
    <name type="common">Asian catfish</name>
    <name type="synonym">Macropteronotus magur</name>
    <dbReference type="NCBI Taxonomy" id="1594786"/>
    <lineage>
        <taxon>Eukaryota</taxon>
        <taxon>Metazoa</taxon>
        <taxon>Chordata</taxon>
        <taxon>Craniata</taxon>
        <taxon>Vertebrata</taxon>
        <taxon>Euteleostomi</taxon>
        <taxon>Actinopterygii</taxon>
        <taxon>Neopterygii</taxon>
        <taxon>Teleostei</taxon>
        <taxon>Ostariophysi</taxon>
        <taxon>Siluriformes</taxon>
        <taxon>Clariidae</taxon>
        <taxon>Clarias</taxon>
    </lineage>
</organism>
<name>A0A8J4WS58_CLAMG</name>
<protein>
    <submittedName>
        <fullName evidence="2">Uncharacterized protein</fullName>
    </submittedName>
</protein>
<proteinExistence type="predicted"/>
<feature type="non-terminal residue" evidence="2">
    <location>
        <position position="1"/>
    </location>
</feature>
<comment type="caution">
    <text evidence="2">The sequence shown here is derived from an EMBL/GenBank/DDBJ whole genome shotgun (WGS) entry which is preliminary data.</text>
</comment>
<dbReference type="AlphaFoldDB" id="A0A8J4WS58"/>
<keyword evidence="3" id="KW-1185">Reference proteome</keyword>